<dbReference type="AlphaFoldDB" id="A0A852XDK0"/>
<dbReference type="Proteomes" id="UP000592181">
    <property type="component" value="Unassembled WGS sequence"/>
</dbReference>
<organism evidence="1 2">
    <name type="scientific">Janibacter alkaliphilus</name>
    <dbReference type="NCBI Taxonomy" id="1069963"/>
    <lineage>
        <taxon>Bacteria</taxon>
        <taxon>Bacillati</taxon>
        <taxon>Actinomycetota</taxon>
        <taxon>Actinomycetes</taxon>
        <taxon>Micrococcales</taxon>
        <taxon>Intrasporangiaceae</taxon>
        <taxon>Janibacter</taxon>
    </lineage>
</organism>
<evidence type="ECO:0000313" key="1">
    <source>
        <dbReference type="EMBL" id="NYG36555.1"/>
    </source>
</evidence>
<gene>
    <name evidence="1" type="ORF">BJY28_001024</name>
</gene>
<dbReference type="RefSeq" id="WP_179462044.1">
    <property type="nucleotide sequence ID" value="NZ_JACBZX010000001.1"/>
</dbReference>
<keyword evidence="2" id="KW-1185">Reference proteome</keyword>
<name>A0A852XDK0_9MICO</name>
<dbReference type="Gene3D" id="3.40.1000.10">
    <property type="entry name" value="Mog1/PsbP, alpha/beta/alpha sandwich"/>
    <property type="match status" value="1"/>
</dbReference>
<accession>A0A852XDK0</accession>
<evidence type="ECO:0000313" key="2">
    <source>
        <dbReference type="Proteomes" id="UP000592181"/>
    </source>
</evidence>
<proteinExistence type="predicted"/>
<dbReference type="EMBL" id="JACBZX010000001">
    <property type="protein sequence ID" value="NYG36555.1"/>
    <property type="molecule type" value="Genomic_DNA"/>
</dbReference>
<comment type="caution">
    <text evidence="1">The sequence shown here is derived from an EMBL/GenBank/DDBJ whole genome shotgun (WGS) entry which is preliminary data.</text>
</comment>
<protein>
    <recommendedName>
        <fullName evidence="3">Lipoprotein LpqN</fullName>
    </recommendedName>
</protein>
<evidence type="ECO:0008006" key="3">
    <source>
        <dbReference type="Google" id="ProtNLM"/>
    </source>
</evidence>
<reference evidence="1 2" key="1">
    <citation type="submission" date="2020-07" db="EMBL/GenBank/DDBJ databases">
        <title>Sequencing the genomes of 1000 actinobacteria strains.</title>
        <authorList>
            <person name="Klenk H.-P."/>
        </authorList>
    </citation>
    <scope>NUCLEOTIDE SEQUENCE [LARGE SCALE GENOMIC DNA]</scope>
    <source>
        <strain evidence="1 2">DSM 24723</strain>
    </source>
</reference>
<sequence>MSTTVEYPSEIVPRPPRLTMDLPEDWQQVWAPETLIAVRKADDGSGRFLPNVAVTHRVVPAPYDGDRAYADLQAFVAGKDEGEVRPLRTKTIDGQEWVGTDVAFVEPEAGTVAQIHLFLLRQRGEVVDLLQVVGSFGAAELEQDQAVVGQALESVRVTW</sequence>